<protein>
    <recommendedName>
        <fullName evidence="13">Mitotic checkpoint serine/threonine-protein kinase BUB1</fullName>
    </recommendedName>
</protein>
<dbReference type="PANTHER" id="PTHR14030:SF4">
    <property type="entry name" value="BUB1 KINASE, ISOFORM A-RELATED"/>
    <property type="match status" value="1"/>
</dbReference>
<dbReference type="GO" id="GO:0004672">
    <property type="term" value="F:protein kinase activity"/>
    <property type="evidence" value="ECO:0007669"/>
    <property type="project" value="InterPro"/>
</dbReference>
<dbReference type="Gene3D" id="1.25.40.430">
    <property type="match status" value="1"/>
</dbReference>
<dbReference type="FunFam" id="1.25.40.430:FF:000003">
    <property type="entry name" value="Checkpoint serine/threonine-protein kinase BUB1"/>
    <property type="match status" value="1"/>
</dbReference>
<keyword evidence="4" id="KW-0995">Kinetochore</keyword>
<dbReference type="AlphaFoldDB" id="A0A8J2RWX2"/>
<dbReference type="PROSITE" id="PS00108">
    <property type="entry name" value="PROTEIN_KINASE_ST"/>
    <property type="match status" value="1"/>
</dbReference>
<feature type="region of interest" description="Disordered" evidence="8">
    <location>
        <begin position="195"/>
        <end position="258"/>
    </location>
</feature>
<dbReference type="GO" id="GO:0005524">
    <property type="term" value="F:ATP binding"/>
    <property type="evidence" value="ECO:0007669"/>
    <property type="project" value="UniProtKB-UniRule"/>
</dbReference>
<evidence type="ECO:0000256" key="6">
    <source>
        <dbReference type="ARBA" id="ARBA00023328"/>
    </source>
</evidence>
<dbReference type="Pfam" id="PF00069">
    <property type="entry name" value="Pkinase"/>
    <property type="match status" value="1"/>
</dbReference>
<proteinExistence type="predicted"/>
<comment type="subcellular location">
    <subcellularLocation>
        <location evidence="1">Chromosome</location>
        <location evidence="1">Centromere</location>
        <location evidence="1">Kinetochore</location>
    </subcellularLocation>
</comment>
<comment type="caution">
    <text evidence="11">The sequence shown here is derived from an EMBL/GenBank/DDBJ whole genome shotgun (WGS) entry which is preliminary data.</text>
</comment>
<dbReference type="EMBL" id="CAKKLH010000294">
    <property type="protein sequence ID" value="CAH0109731.1"/>
    <property type="molecule type" value="Genomic_DNA"/>
</dbReference>
<dbReference type="InterPro" id="IPR000719">
    <property type="entry name" value="Prot_kinase_dom"/>
</dbReference>
<keyword evidence="12" id="KW-1185">Reference proteome</keyword>
<dbReference type="PANTHER" id="PTHR14030">
    <property type="entry name" value="MITOTIC CHECKPOINT SERINE/THREONINE-PROTEIN KINASE BUB1"/>
    <property type="match status" value="1"/>
</dbReference>
<evidence type="ECO:0000256" key="2">
    <source>
        <dbReference type="ARBA" id="ARBA00022454"/>
    </source>
</evidence>
<feature type="compositionally biased region" description="Polar residues" evidence="8">
    <location>
        <begin position="224"/>
        <end position="247"/>
    </location>
</feature>
<keyword evidence="5 7" id="KW-0067">ATP-binding</keyword>
<feature type="region of interest" description="Disordered" evidence="8">
    <location>
        <begin position="547"/>
        <end position="583"/>
    </location>
</feature>
<evidence type="ECO:0000259" key="9">
    <source>
        <dbReference type="PROSITE" id="PS50011"/>
    </source>
</evidence>
<feature type="compositionally biased region" description="Pro residues" evidence="8">
    <location>
        <begin position="548"/>
        <end position="561"/>
    </location>
</feature>
<dbReference type="SMART" id="SM00777">
    <property type="entry name" value="Mad3_BUB1_I"/>
    <property type="match status" value="1"/>
</dbReference>
<keyword evidence="2" id="KW-0158">Chromosome</keyword>
<feature type="binding site" evidence="7">
    <location>
        <position position="997"/>
    </location>
    <ligand>
        <name>ATP</name>
        <dbReference type="ChEBI" id="CHEBI:30616"/>
    </ligand>
</feature>
<keyword evidence="3 7" id="KW-0547">Nucleotide-binding</keyword>
<dbReference type="OrthoDB" id="248495at2759"/>
<evidence type="ECO:0000259" key="10">
    <source>
        <dbReference type="PROSITE" id="PS51489"/>
    </source>
</evidence>
<reference evidence="11" key="1">
    <citation type="submission" date="2021-11" db="EMBL/GenBank/DDBJ databases">
        <authorList>
            <person name="Schell T."/>
        </authorList>
    </citation>
    <scope>NUCLEOTIDE SEQUENCE</scope>
    <source>
        <strain evidence="11">M5</strain>
    </source>
</reference>
<evidence type="ECO:0000256" key="1">
    <source>
        <dbReference type="ARBA" id="ARBA00004629"/>
    </source>
</evidence>
<feature type="compositionally biased region" description="Acidic residues" evidence="8">
    <location>
        <begin position="751"/>
        <end position="760"/>
    </location>
</feature>
<organism evidence="11 12">
    <name type="scientific">Daphnia galeata</name>
    <dbReference type="NCBI Taxonomy" id="27404"/>
    <lineage>
        <taxon>Eukaryota</taxon>
        <taxon>Metazoa</taxon>
        <taxon>Ecdysozoa</taxon>
        <taxon>Arthropoda</taxon>
        <taxon>Crustacea</taxon>
        <taxon>Branchiopoda</taxon>
        <taxon>Diplostraca</taxon>
        <taxon>Cladocera</taxon>
        <taxon>Anomopoda</taxon>
        <taxon>Daphniidae</taxon>
        <taxon>Daphnia</taxon>
    </lineage>
</organism>
<feature type="compositionally biased region" description="Low complexity" evidence="8">
    <location>
        <begin position="856"/>
        <end position="869"/>
    </location>
</feature>
<dbReference type="Gene3D" id="1.10.510.10">
    <property type="entry name" value="Transferase(Phosphotransferase) domain 1"/>
    <property type="match status" value="1"/>
</dbReference>
<evidence type="ECO:0000256" key="4">
    <source>
        <dbReference type="ARBA" id="ARBA00022838"/>
    </source>
</evidence>
<evidence type="ECO:0000313" key="11">
    <source>
        <dbReference type="EMBL" id="CAH0109731.1"/>
    </source>
</evidence>
<name>A0A8J2RWX2_9CRUS</name>
<dbReference type="Pfam" id="PF08311">
    <property type="entry name" value="Mad3_BUB1_I"/>
    <property type="match status" value="1"/>
</dbReference>
<sequence length="1263" mass="141360">MGDNYEWELSKENIQPLKQGRNISSLVTALTVGEDHAKHQRNEQRKAMELDIMAYDGSDPLELWSRYIQWVEENYPQGGKESDLQTVLEQCLEKLRDSTQYQSDSRLLEIYLRYLDLTENNAEWYNQLYGAGYFHTLASFYIHWAETLEACSNFKEGTRIYNLGVQNKAEPMIKLEESFKHYQARVASAIFKSTTNPFPSGENNEPSRNAFGELETESKVPSIRSGTSVRKFQNNRLLPQPTTSKGSNRPIFILDDENNTGGPQSTLINSKIALPIQSVIKAENTFKPTKWTEAHSVVNEVVAAVPAQPSFQVHVDDEIVLPSSQRKATDGFSVALKDKSVVTTKLNPQTLFERENPKVRLMCDLNKIMVGHREFSFEEIRRQCYDRSGRYPNKIAPTETPVTPISSAALLNVRSKEKSLKSRTPSDVSAITPKAKTPKAVAPPPPLKPNEKWHCDIEALYPGGQEWSFEQLRAQHYAARAAKKLDDPQPPLVVSEISSSEVPIVALPKPTVTLSSEPKKNVPTTREISVQTDLFGLDFDIQLVPRKVPNPLPRTPSPPPAKLEKVSPINGSGSGSSPTVNTKQALSNVKSWFNESRLLPEPKAESNPSRKSLFDIFKDPSMVDVPDQRVPAQSAPFKPFTVFTEPEEEVAVPLQPKRFAIMDENAPSDQENAALHVPPAPKARKPLSAIVPMPICQENPIQGEENVEDNFKENVPPASHIQEPVVKRQLSGILVPSVDIPCDPAGLVEEDMNTEEEEEQQQQGAAAQPSHANVSGVSRALFMGDEEEQTRHYCVPLNDEVDFTVPSAMAFANNLRIQSTPLFNSRHGQPLASLAAADEATFNLPRGRMLQVKTEPAPAVSVTAPPSSSRTLRGLSPIDERSREYFSSSGSSAGTTGLAHSRLSVGRSVHCADVARIYPPHFDPFDLEHRTCQLTQLAIPLHERKGFLTISGRMPWLRNNSSVQLGENLYIIKQQIGQGAYAKVYDASAEGHRLVLKVQESDGLWEYYITSELQRRLADSPTAGLVMTVDCGYFYDNGSILVNQYLSHGTLLDLINCYKLKNTSMPEALVYHFTLQLLSIVSDMHECGILHADIKPDNILLQLSSAPFIYSPDDWTVEDVLAQDKRTLKIIDFGRSIDLALYSDRTAFMHVFQDDKCPEMRDGKPWSYQLDYYGLASSIYTMLMGIHCKIIYTDAQWKVPTLKRGHNSVWRDLTTMLLNASAGSPLDLLQFRHALATQLVTSIKAREFNDKMRELERYLVHKC</sequence>
<dbReference type="GO" id="GO:0007094">
    <property type="term" value="P:mitotic spindle assembly checkpoint signaling"/>
    <property type="evidence" value="ECO:0007669"/>
    <property type="project" value="InterPro"/>
</dbReference>
<evidence type="ECO:0000256" key="5">
    <source>
        <dbReference type="ARBA" id="ARBA00022840"/>
    </source>
</evidence>
<feature type="region of interest" description="Disordered" evidence="8">
    <location>
        <begin position="751"/>
        <end position="774"/>
    </location>
</feature>
<evidence type="ECO:0000256" key="3">
    <source>
        <dbReference type="ARBA" id="ARBA00022741"/>
    </source>
</evidence>
<dbReference type="PROSITE" id="PS00107">
    <property type="entry name" value="PROTEIN_KINASE_ATP"/>
    <property type="match status" value="1"/>
</dbReference>
<evidence type="ECO:0000256" key="7">
    <source>
        <dbReference type="PROSITE-ProRule" id="PRU10141"/>
    </source>
</evidence>
<dbReference type="InterPro" id="IPR013212">
    <property type="entry name" value="Mad3/Bub1_I"/>
</dbReference>
<gene>
    <name evidence="11" type="ORF">DGAL_LOCUS13216</name>
</gene>
<dbReference type="InterPro" id="IPR008271">
    <property type="entry name" value="Ser/Thr_kinase_AS"/>
</dbReference>
<dbReference type="PROSITE" id="PS51489">
    <property type="entry name" value="BUB1_N"/>
    <property type="match status" value="1"/>
</dbReference>
<dbReference type="SMART" id="SM00220">
    <property type="entry name" value="S_TKc"/>
    <property type="match status" value="1"/>
</dbReference>
<feature type="compositionally biased region" description="Polar residues" evidence="8">
    <location>
        <begin position="195"/>
        <end position="207"/>
    </location>
</feature>
<dbReference type="InterPro" id="IPR017441">
    <property type="entry name" value="Protein_kinase_ATP_BS"/>
</dbReference>
<dbReference type="Proteomes" id="UP000789390">
    <property type="component" value="Unassembled WGS sequence"/>
</dbReference>
<keyword evidence="6" id="KW-0137">Centromere</keyword>
<dbReference type="InterPro" id="IPR015661">
    <property type="entry name" value="Bub1/Mad3"/>
</dbReference>
<evidence type="ECO:0008006" key="13">
    <source>
        <dbReference type="Google" id="ProtNLM"/>
    </source>
</evidence>
<dbReference type="PROSITE" id="PS50011">
    <property type="entry name" value="PROTEIN_KINASE_DOM"/>
    <property type="match status" value="1"/>
</dbReference>
<evidence type="ECO:0000313" key="12">
    <source>
        <dbReference type="Proteomes" id="UP000789390"/>
    </source>
</evidence>
<dbReference type="GO" id="GO:0032991">
    <property type="term" value="C:protein-containing complex"/>
    <property type="evidence" value="ECO:0007669"/>
    <property type="project" value="UniProtKB-ARBA"/>
</dbReference>
<feature type="domain" description="BUB1 N-terminal" evidence="10">
    <location>
        <begin position="48"/>
        <end position="203"/>
    </location>
</feature>
<dbReference type="GO" id="GO:0000776">
    <property type="term" value="C:kinetochore"/>
    <property type="evidence" value="ECO:0007669"/>
    <property type="project" value="UniProtKB-KW"/>
</dbReference>
<feature type="region of interest" description="Disordered" evidence="8">
    <location>
        <begin position="855"/>
        <end position="874"/>
    </location>
</feature>
<dbReference type="InterPro" id="IPR011009">
    <property type="entry name" value="Kinase-like_dom_sf"/>
</dbReference>
<dbReference type="GO" id="GO:0005634">
    <property type="term" value="C:nucleus"/>
    <property type="evidence" value="ECO:0007669"/>
    <property type="project" value="TreeGrafter"/>
</dbReference>
<feature type="domain" description="Protein kinase" evidence="9">
    <location>
        <begin position="970"/>
        <end position="1263"/>
    </location>
</feature>
<dbReference type="GO" id="GO:0051754">
    <property type="term" value="P:meiotic sister chromatid cohesion, centromeric"/>
    <property type="evidence" value="ECO:0007669"/>
    <property type="project" value="TreeGrafter"/>
</dbReference>
<dbReference type="SUPFAM" id="SSF56112">
    <property type="entry name" value="Protein kinase-like (PK-like)"/>
    <property type="match status" value="1"/>
</dbReference>
<evidence type="ECO:0000256" key="8">
    <source>
        <dbReference type="SAM" id="MobiDB-lite"/>
    </source>
</evidence>
<accession>A0A8J2RWX2</accession>